<dbReference type="InterPro" id="IPR025238">
    <property type="entry name" value="DUF4184"/>
</dbReference>
<keyword evidence="1" id="KW-0812">Transmembrane</keyword>
<organism evidence="2 3">
    <name type="scientific">Microbacterium panaciterrae</name>
    <dbReference type="NCBI Taxonomy" id="985759"/>
    <lineage>
        <taxon>Bacteria</taxon>
        <taxon>Bacillati</taxon>
        <taxon>Actinomycetota</taxon>
        <taxon>Actinomycetes</taxon>
        <taxon>Micrococcales</taxon>
        <taxon>Microbacteriaceae</taxon>
        <taxon>Microbacterium</taxon>
    </lineage>
</organism>
<gene>
    <name evidence="2" type="ORF">GCM10023171_36710</name>
</gene>
<feature type="transmembrane region" description="Helical" evidence="1">
    <location>
        <begin position="51"/>
        <end position="71"/>
    </location>
</feature>
<evidence type="ECO:0000313" key="3">
    <source>
        <dbReference type="Proteomes" id="UP001500731"/>
    </source>
</evidence>
<proteinExistence type="predicted"/>
<feature type="transmembrane region" description="Helical" evidence="1">
    <location>
        <begin position="155"/>
        <end position="177"/>
    </location>
</feature>
<keyword evidence="1" id="KW-0472">Membrane</keyword>
<name>A0ABP8PVC2_9MICO</name>
<keyword evidence="3" id="KW-1185">Reference proteome</keyword>
<dbReference type="EMBL" id="BAABGP010000026">
    <property type="protein sequence ID" value="GAA4491937.1"/>
    <property type="molecule type" value="Genomic_DNA"/>
</dbReference>
<feature type="transmembrane region" description="Helical" evidence="1">
    <location>
        <begin position="226"/>
        <end position="249"/>
    </location>
</feature>
<evidence type="ECO:0000313" key="2">
    <source>
        <dbReference type="EMBL" id="GAA4491937.1"/>
    </source>
</evidence>
<sequence length="266" mass="28604">MPFTPSHAIVALPFVRTPLAPAAIAVGAMAPDLPLFTRGVLLDYGVTHDLRWLPLTALVALVLLLVWRVVLRPACRPLAPRSLGARLPDEWDRGARDALRETFGSAGRTALLVIALAVGIVSHILWDAFTHEGRFGTGLIPALDASWGPLPGYKWLQYGSGIGGVIVLAIAGAVWLRHRVPQPVDAAPFVVRVTWWLSLPVVLIAAVVAGYALYGPFTTEFAPQHLAYRTLPIAAGVWGMLSLFLVVALRLVSARRLSADAGAKER</sequence>
<feature type="transmembrane region" description="Helical" evidence="1">
    <location>
        <begin position="189"/>
        <end position="214"/>
    </location>
</feature>
<dbReference type="Pfam" id="PF13803">
    <property type="entry name" value="DUF4184"/>
    <property type="match status" value="1"/>
</dbReference>
<dbReference type="Proteomes" id="UP001500731">
    <property type="component" value="Unassembled WGS sequence"/>
</dbReference>
<accession>A0ABP8PVC2</accession>
<evidence type="ECO:0000256" key="1">
    <source>
        <dbReference type="SAM" id="Phobius"/>
    </source>
</evidence>
<reference evidence="3" key="1">
    <citation type="journal article" date="2019" name="Int. J. Syst. Evol. Microbiol.">
        <title>The Global Catalogue of Microorganisms (GCM) 10K type strain sequencing project: providing services to taxonomists for standard genome sequencing and annotation.</title>
        <authorList>
            <consortium name="The Broad Institute Genomics Platform"/>
            <consortium name="The Broad Institute Genome Sequencing Center for Infectious Disease"/>
            <person name="Wu L."/>
            <person name="Ma J."/>
        </authorList>
    </citation>
    <scope>NUCLEOTIDE SEQUENCE [LARGE SCALE GENOMIC DNA]</scope>
    <source>
        <strain evidence="3">JCM 17839</strain>
    </source>
</reference>
<feature type="transmembrane region" description="Helical" evidence="1">
    <location>
        <begin position="109"/>
        <end position="126"/>
    </location>
</feature>
<keyword evidence="1" id="KW-1133">Transmembrane helix</keyword>
<protein>
    <submittedName>
        <fullName evidence="2">DUF4184 family protein</fullName>
    </submittedName>
</protein>
<comment type="caution">
    <text evidence="2">The sequence shown here is derived from an EMBL/GenBank/DDBJ whole genome shotgun (WGS) entry which is preliminary data.</text>
</comment>
<dbReference type="RefSeq" id="WP_345188945.1">
    <property type="nucleotide sequence ID" value="NZ_BAABGP010000026.1"/>
</dbReference>